<dbReference type="GO" id="GO:0032993">
    <property type="term" value="C:protein-DNA complex"/>
    <property type="evidence" value="ECO:0007669"/>
    <property type="project" value="TreeGrafter"/>
</dbReference>
<evidence type="ECO:0000256" key="1">
    <source>
        <dbReference type="ARBA" id="ARBA00022553"/>
    </source>
</evidence>
<dbReference type="InterPro" id="IPR036388">
    <property type="entry name" value="WH-like_DNA-bd_sf"/>
</dbReference>
<dbReference type="GO" id="GO:0006355">
    <property type="term" value="P:regulation of DNA-templated transcription"/>
    <property type="evidence" value="ECO:0007669"/>
    <property type="project" value="InterPro"/>
</dbReference>
<feature type="domain" description="Response regulatory" evidence="8">
    <location>
        <begin position="6"/>
        <end position="119"/>
    </location>
</feature>
<evidence type="ECO:0000256" key="4">
    <source>
        <dbReference type="ARBA" id="ARBA00023125"/>
    </source>
</evidence>
<sequence length="248" mass="27353">MGERGVAVVIEDDDDTRTSLTALLHQSGFAVHARSSGLDGVEAVREHQPRLVIVDLALADFDGVEASRRIRLFSDAYLIILAAGADEADAVMGLTAGADDYIPKPFRPGELRARIAALLRRPLMLQPAGEVPEEEAAQPIPHPDFDHKGLTLHAGLRRVAVDGSAVELTQTQFDVLLCLMKNGRTIQTKADLVRWLRSEPYNTGSSVTIRELRAVEVHVSNLRKRLGDSWRNPRWLETVHGLGYRMTP</sequence>
<evidence type="ECO:0000259" key="8">
    <source>
        <dbReference type="PROSITE" id="PS50110"/>
    </source>
</evidence>
<keyword evidence="11" id="KW-1185">Reference proteome</keyword>
<feature type="modified residue" description="4-aspartylphosphate" evidence="6">
    <location>
        <position position="55"/>
    </location>
</feature>
<dbReference type="InterPro" id="IPR011006">
    <property type="entry name" value="CheY-like_superfamily"/>
</dbReference>
<dbReference type="PROSITE" id="PS51755">
    <property type="entry name" value="OMPR_PHOB"/>
    <property type="match status" value="1"/>
</dbReference>
<dbReference type="SMART" id="SM00448">
    <property type="entry name" value="REC"/>
    <property type="match status" value="1"/>
</dbReference>
<dbReference type="SUPFAM" id="SSF52172">
    <property type="entry name" value="CheY-like"/>
    <property type="match status" value="1"/>
</dbReference>
<dbReference type="Gene3D" id="6.10.250.690">
    <property type="match status" value="1"/>
</dbReference>
<protein>
    <submittedName>
        <fullName evidence="10">Response regulator</fullName>
    </submittedName>
</protein>
<feature type="DNA-binding region" description="OmpR/PhoB-type" evidence="7">
    <location>
        <begin position="142"/>
        <end position="248"/>
    </location>
</feature>
<dbReference type="AlphaFoldDB" id="A0A024GZV6"/>
<dbReference type="Pfam" id="PF00486">
    <property type="entry name" value="Trans_reg_C"/>
    <property type="match status" value="1"/>
</dbReference>
<name>A0A024GZV6_9MICC</name>
<evidence type="ECO:0000256" key="5">
    <source>
        <dbReference type="ARBA" id="ARBA00023163"/>
    </source>
</evidence>
<dbReference type="EMBL" id="CAQI01000030">
    <property type="protein sequence ID" value="CCQ44991.1"/>
    <property type="molecule type" value="Genomic_DNA"/>
</dbReference>
<comment type="caution">
    <text evidence="10">The sequence shown here is derived from an EMBL/GenBank/DDBJ whole genome shotgun (WGS) entry which is preliminary data.</text>
</comment>
<keyword evidence="5" id="KW-0804">Transcription</keyword>
<dbReference type="GO" id="GO:0000976">
    <property type="term" value="F:transcription cis-regulatory region binding"/>
    <property type="evidence" value="ECO:0007669"/>
    <property type="project" value="TreeGrafter"/>
</dbReference>
<dbReference type="PROSITE" id="PS50110">
    <property type="entry name" value="RESPONSE_REGULATORY"/>
    <property type="match status" value="1"/>
</dbReference>
<dbReference type="SMART" id="SM00862">
    <property type="entry name" value="Trans_reg_C"/>
    <property type="match status" value="1"/>
</dbReference>
<evidence type="ECO:0000256" key="3">
    <source>
        <dbReference type="ARBA" id="ARBA00023015"/>
    </source>
</evidence>
<evidence type="ECO:0000313" key="11">
    <source>
        <dbReference type="Proteomes" id="UP000035722"/>
    </source>
</evidence>
<dbReference type="InterPro" id="IPR001867">
    <property type="entry name" value="OmpR/PhoB-type_DNA-bd"/>
</dbReference>
<dbReference type="InterPro" id="IPR039420">
    <property type="entry name" value="WalR-like"/>
</dbReference>
<keyword evidence="3" id="KW-0805">Transcription regulation</keyword>
<dbReference type="Gene3D" id="3.40.50.2300">
    <property type="match status" value="1"/>
</dbReference>
<dbReference type="OrthoDB" id="3197131at2"/>
<dbReference type="Proteomes" id="UP000035722">
    <property type="component" value="Unassembled WGS sequence"/>
</dbReference>
<dbReference type="InterPro" id="IPR001789">
    <property type="entry name" value="Sig_transdc_resp-reg_receiver"/>
</dbReference>
<dbReference type="STRING" id="861266.ARTSIC4J27_923"/>
<feature type="domain" description="OmpR/PhoB-type" evidence="9">
    <location>
        <begin position="142"/>
        <end position="248"/>
    </location>
</feature>
<dbReference type="SUPFAM" id="SSF46894">
    <property type="entry name" value="C-terminal effector domain of the bipartite response regulators"/>
    <property type="match status" value="1"/>
</dbReference>
<gene>
    <name evidence="10" type="primary">sis35</name>
    <name evidence="10" type="ORF">ARTSIC4J27_923</name>
</gene>
<dbReference type="GO" id="GO:0000156">
    <property type="term" value="F:phosphorelay response regulator activity"/>
    <property type="evidence" value="ECO:0007669"/>
    <property type="project" value="TreeGrafter"/>
</dbReference>
<organism evidence="10 11">
    <name type="scientific">Pseudarthrobacter siccitolerans</name>
    <dbReference type="NCBI Taxonomy" id="861266"/>
    <lineage>
        <taxon>Bacteria</taxon>
        <taxon>Bacillati</taxon>
        <taxon>Actinomycetota</taxon>
        <taxon>Actinomycetes</taxon>
        <taxon>Micrococcales</taxon>
        <taxon>Micrococcaceae</taxon>
        <taxon>Pseudarthrobacter</taxon>
    </lineage>
</organism>
<accession>A0A024GZV6</accession>
<dbReference type="RefSeq" id="WP_050054020.1">
    <property type="nucleotide sequence ID" value="NZ_CAQI01000030.1"/>
</dbReference>
<evidence type="ECO:0000259" key="9">
    <source>
        <dbReference type="PROSITE" id="PS51755"/>
    </source>
</evidence>
<dbReference type="PANTHER" id="PTHR48111">
    <property type="entry name" value="REGULATOR OF RPOS"/>
    <property type="match status" value="1"/>
</dbReference>
<proteinExistence type="predicted"/>
<dbReference type="PANTHER" id="PTHR48111:SF1">
    <property type="entry name" value="TWO-COMPONENT RESPONSE REGULATOR ORR33"/>
    <property type="match status" value="1"/>
</dbReference>
<dbReference type="InterPro" id="IPR016032">
    <property type="entry name" value="Sig_transdc_resp-reg_C-effctor"/>
</dbReference>
<dbReference type="Pfam" id="PF00072">
    <property type="entry name" value="Response_reg"/>
    <property type="match status" value="1"/>
</dbReference>
<dbReference type="Gene3D" id="1.10.10.10">
    <property type="entry name" value="Winged helix-like DNA-binding domain superfamily/Winged helix DNA-binding domain"/>
    <property type="match status" value="1"/>
</dbReference>
<dbReference type="CDD" id="cd00383">
    <property type="entry name" value="trans_reg_C"/>
    <property type="match status" value="1"/>
</dbReference>
<evidence type="ECO:0000256" key="6">
    <source>
        <dbReference type="PROSITE-ProRule" id="PRU00169"/>
    </source>
</evidence>
<evidence type="ECO:0000256" key="2">
    <source>
        <dbReference type="ARBA" id="ARBA00023012"/>
    </source>
</evidence>
<evidence type="ECO:0000256" key="7">
    <source>
        <dbReference type="PROSITE-ProRule" id="PRU01091"/>
    </source>
</evidence>
<evidence type="ECO:0000313" key="10">
    <source>
        <dbReference type="EMBL" id="CCQ44991.1"/>
    </source>
</evidence>
<keyword evidence="2" id="KW-0902">Two-component regulatory system</keyword>
<keyword evidence="4 7" id="KW-0238">DNA-binding</keyword>
<reference evidence="11" key="1">
    <citation type="journal article" date="2014" name="Genome Announc.">
        <title>Genome Sequence of Arthrobacter siccitolerans 4J27, a Xeroprotectant-Producing Desiccation-Tolerant Microorganism.</title>
        <authorList>
            <person name="Manzanera M."/>
            <person name="Santa-Cruz-Calvo L."/>
            <person name="Vilchez J.I."/>
            <person name="Garcia-Fontana C."/>
            <person name="Silva-Castro G.A."/>
            <person name="Calvo C."/>
            <person name="Gonzalez-Lopez J."/>
        </authorList>
    </citation>
    <scope>NUCLEOTIDE SEQUENCE [LARGE SCALE GENOMIC DNA]</scope>
    <source>
        <strain evidence="11">4J27</strain>
    </source>
</reference>
<keyword evidence="1 6" id="KW-0597">Phosphoprotein</keyword>
<dbReference type="GO" id="GO:0005829">
    <property type="term" value="C:cytosol"/>
    <property type="evidence" value="ECO:0007669"/>
    <property type="project" value="TreeGrafter"/>
</dbReference>